<keyword evidence="2" id="KW-0229">DNA integration</keyword>
<dbReference type="InterPro" id="IPR011010">
    <property type="entry name" value="DNA_brk_join_enz"/>
</dbReference>
<evidence type="ECO:0000256" key="1">
    <source>
        <dbReference type="ARBA" id="ARBA00008857"/>
    </source>
</evidence>
<dbReference type="PANTHER" id="PTHR30349:SF41">
    <property type="entry name" value="INTEGRASE_RECOMBINASE PROTEIN MJ0367-RELATED"/>
    <property type="match status" value="1"/>
</dbReference>
<feature type="domain" description="Tyr recombinase" evidence="6">
    <location>
        <begin position="106"/>
        <end position="290"/>
    </location>
</feature>
<keyword evidence="9" id="KW-1185">Reference proteome</keyword>
<dbReference type="PROSITE" id="PS51898">
    <property type="entry name" value="TYR_RECOMBINASE"/>
    <property type="match status" value="1"/>
</dbReference>
<dbReference type="InterPro" id="IPR044068">
    <property type="entry name" value="CB"/>
</dbReference>
<dbReference type="Pfam" id="PF00589">
    <property type="entry name" value="Phage_integrase"/>
    <property type="match status" value="1"/>
</dbReference>
<dbReference type="Pfam" id="PF13495">
    <property type="entry name" value="Phage_int_SAM_4"/>
    <property type="match status" value="1"/>
</dbReference>
<dbReference type="Gene3D" id="1.10.443.10">
    <property type="entry name" value="Intergrase catalytic core"/>
    <property type="match status" value="1"/>
</dbReference>
<proteinExistence type="inferred from homology"/>
<dbReference type="InterPro" id="IPR010998">
    <property type="entry name" value="Integrase_recombinase_N"/>
</dbReference>
<evidence type="ECO:0000313" key="8">
    <source>
        <dbReference type="EMBL" id="MFD2565918.1"/>
    </source>
</evidence>
<dbReference type="EMBL" id="JBHULH010000001">
    <property type="protein sequence ID" value="MFD2565918.1"/>
    <property type="molecule type" value="Genomic_DNA"/>
</dbReference>
<organism evidence="8 9">
    <name type="scientific">Pseudotenacibaculum haliotis</name>
    <dbReference type="NCBI Taxonomy" id="1862138"/>
    <lineage>
        <taxon>Bacteria</taxon>
        <taxon>Pseudomonadati</taxon>
        <taxon>Bacteroidota</taxon>
        <taxon>Flavobacteriia</taxon>
        <taxon>Flavobacteriales</taxon>
        <taxon>Flavobacteriaceae</taxon>
        <taxon>Pseudotenacibaculum</taxon>
    </lineage>
</organism>
<gene>
    <name evidence="8" type="ORF">ACFSRZ_00965</name>
</gene>
<reference evidence="9" key="1">
    <citation type="journal article" date="2019" name="Int. J. Syst. Evol. Microbiol.">
        <title>The Global Catalogue of Microorganisms (GCM) 10K type strain sequencing project: providing services to taxonomists for standard genome sequencing and annotation.</title>
        <authorList>
            <consortium name="The Broad Institute Genomics Platform"/>
            <consortium name="The Broad Institute Genome Sequencing Center for Infectious Disease"/>
            <person name="Wu L."/>
            <person name="Ma J."/>
        </authorList>
    </citation>
    <scope>NUCLEOTIDE SEQUENCE [LARGE SCALE GENOMIC DNA]</scope>
    <source>
        <strain evidence="9">KCTC 52127</strain>
    </source>
</reference>
<dbReference type="InterPro" id="IPR004107">
    <property type="entry name" value="Integrase_SAM-like_N"/>
</dbReference>
<dbReference type="InterPro" id="IPR013762">
    <property type="entry name" value="Integrase-like_cat_sf"/>
</dbReference>
<dbReference type="RefSeq" id="WP_379664643.1">
    <property type="nucleotide sequence ID" value="NZ_JBHULH010000001.1"/>
</dbReference>
<dbReference type="SUPFAM" id="SSF56349">
    <property type="entry name" value="DNA breaking-rejoining enzymes"/>
    <property type="match status" value="1"/>
</dbReference>
<evidence type="ECO:0000259" key="7">
    <source>
        <dbReference type="PROSITE" id="PS51900"/>
    </source>
</evidence>
<dbReference type="InterPro" id="IPR050090">
    <property type="entry name" value="Tyrosine_recombinase_XerCD"/>
</dbReference>
<protein>
    <submittedName>
        <fullName evidence="8">Tyrosine-type recombinase/integrase</fullName>
    </submittedName>
</protein>
<name>A0ABW5LPQ2_9FLAO</name>
<dbReference type="PANTHER" id="PTHR30349">
    <property type="entry name" value="PHAGE INTEGRASE-RELATED"/>
    <property type="match status" value="1"/>
</dbReference>
<evidence type="ECO:0000256" key="3">
    <source>
        <dbReference type="ARBA" id="ARBA00023125"/>
    </source>
</evidence>
<evidence type="ECO:0000313" key="9">
    <source>
        <dbReference type="Proteomes" id="UP001597508"/>
    </source>
</evidence>
<feature type="domain" description="Core-binding (CB)" evidence="7">
    <location>
        <begin position="1"/>
        <end position="85"/>
    </location>
</feature>
<dbReference type="Gene3D" id="1.10.150.130">
    <property type="match status" value="1"/>
</dbReference>
<evidence type="ECO:0000256" key="5">
    <source>
        <dbReference type="PROSITE-ProRule" id="PRU01248"/>
    </source>
</evidence>
<dbReference type="Proteomes" id="UP001597508">
    <property type="component" value="Unassembled WGS sequence"/>
</dbReference>
<dbReference type="PROSITE" id="PS51900">
    <property type="entry name" value="CB"/>
    <property type="match status" value="1"/>
</dbReference>
<dbReference type="InterPro" id="IPR002104">
    <property type="entry name" value="Integrase_catalytic"/>
</dbReference>
<evidence type="ECO:0000256" key="2">
    <source>
        <dbReference type="ARBA" id="ARBA00022908"/>
    </source>
</evidence>
<comment type="similarity">
    <text evidence="1">Belongs to the 'phage' integrase family.</text>
</comment>
<keyword evidence="4" id="KW-0233">DNA recombination</keyword>
<sequence length="297" mass="34997">MNITLLLEDFCHHAYYMKGQSPKTTKRYKEQITYFSKASKIDRIEQIDTDLIRSFFLFGRVEKKWKATTCHTYYMSLRSFLSWCLENKYIAQDYLQNIELPPIKKSLPKGLKKQEALRLLEIIYNYSYTQDFVRYRNHAIFSMFLFAGLRKNELLNLKLTDVDVDNLTIFVRLGKGAKDRIIPMSFTLAQSLKRYLEKRKKQGRTCPEFFVCSNRDRGFSEHGLKSFLDDFRKATNIHFTIHQLRHTFATLMLEGGCDIYSLSGMLGHSDIKTTTIYLSATPEHLRCQMAKHPLNRF</sequence>
<evidence type="ECO:0000259" key="6">
    <source>
        <dbReference type="PROSITE" id="PS51898"/>
    </source>
</evidence>
<evidence type="ECO:0000256" key="4">
    <source>
        <dbReference type="ARBA" id="ARBA00023172"/>
    </source>
</evidence>
<keyword evidence="3 5" id="KW-0238">DNA-binding</keyword>
<comment type="caution">
    <text evidence="8">The sequence shown here is derived from an EMBL/GenBank/DDBJ whole genome shotgun (WGS) entry which is preliminary data.</text>
</comment>
<accession>A0ABW5LPQ2</accession>